<feature type="binding site" evidence="11">
    <location>
        <position position="189"/>
    </location>
    <ligand>
        <name>Mg(2+)</name>
        <dbReference type="ChEBI" id="CHEBI:18420"/>
    </ligand>
</feature>
<dbReference type="OrthoDB" id="9778595at2"/>
<comment type="catalytic activity">
    <reaction evidence="9 10">
        <text>L-threonyl-[protein] + FAD = FMN-L-threonyl-[protein] + AMP + H(+)</text>
        <dbReference type="Rhea" id="RHEA:36847"/>
        <dbReference type="Rhea" id="RHEA-COMP:11060"/>
        <dbReference type="Rhea" id="RHEA-COMP:11061"/>
        <dbReference type="ChEBI" id="CHEBI:15378"/>
        <dbReference type="ChEBI" id="CHEBI:30013"/>
        <dbReference type="ChEBI" id="CHEBI:57692"/>
        <dbReference type="ChEBI" id="CHEBI:74257"/>
        <dbReference type="ChEBI" id="CHEBI:456215"/>
        <dbReference type="EC" id="2.7.1.180"/>
    </reaction>
</comment>
<evidence type="ECO:0000256" key="3">
    <source>
        <dbReference type="ARBA" id="ARBA00022630"/>
    </source>
</evidence>
<dbReference type="EC" id="2.7.1.180" evidence="1 10"/>
<dbReference type="GO" id="GO:0046872">
    <property type="term" value="F:metal ion binding"/>
    <property type="evidence" value="ECO:0007669"/>
    <property type="project" value="UniProtKB-UniRule"/>
</dbReference>
<dbReference type="KEGG" id="doe:DENOEST_0115"/>
<evidence type="ECO:0000256" key="11">
    <source>
        <dbReference type="PIRSR" id="PIRSR006268-2"/>
    </source>
</evidence>
<accession>A0A6S6XTN5</accession>
<keyword evidence="4 10" id="KW-0808">Transferase</keyword>
<evidence type="ECO:0000256" key="2">
    <source>
        <dbReference type="ARBA" id="ARBA00016337"/>
    </source>
</evidence>
<evidence type="ECO:0000256" key="6">
    <source>
        <dbReference type="ARBA" id="ARBA00022827"/>
    </source>
</evidence>
<dbReference type="Proteomes" id="UP000515733">
    <property type="component" value="Chromosome"/>
</dbReference>
<evidence type="ECO:0000256" key="1">
    <source>
        <dbReference type="ARBA" id="ARBA00011955"/>
    </source>
</evidence>
<dbReference type="Gene3D" id="3.10.520.10">
    <property type="entry name" value="ApbE-like domains"/>
    <property type="match status" value="1"/>
</dbReference>
<dbReference type="Pfam" id="PF02424">
    <property type="entry name" value="ApbE"/>
    <property type="match status" value="1"/>
</dbReference>
<evidence type="ECO:0000256" key="4">
    <source>
        <dbReference type="ARBA" id="ARBA00022679"/>
    </source>
</evidence>
<feature type="binding site" evidence="11">
    <location>
        <position position="304"/>
    </location>
    <ligand>
        <name>Mg(2+)</name>
        <dbReference type="ChEBI" id="CHEBI:18420"/>
    </ligand>
</feature>
<dbReference type="InterPro" id="IPR024932">
    <property type="entry name" value="ApbE"/>
</dbReference>
<keyword evidence="6 10" id="KW-0274">FAD</keyword>
<proteinExistence type="inferred from homology"/>
<keyword evidence="5 10" id="KW-0479">Metal-binding</keyword>
<keyword evidence="13" id="KW-1185">Reference proteome</keyword>
<evidence type="ECO:0000256" key="5">
    <source>
        <dbReference type="ARBA" id="ARBA00022723"/>
    </source>
</evidence>
<sequence length="363" mass="40186">MTVPKLASFDIFTASEVWRLRRFWPLLLGVWLLAACNTEEVISEESFVFGTRVQVLIWGEKEDHARAAISRVQQEFDRLHRDYHAWQPSQLTAVNEAIAAGRPHRVSPELAQLIRDAQALAQKGNHLFDPGIGGLIKLWGFQSDNFSPRLPDPARLERLLKAHPTIADLEIQGETVISHNPTVALDFGGYLKGVALDRAAAILKALGIRNALINIGGNIMALGQKGGTPWRVGIQHPRQTGPLASLELRDGEAIGTSGDYQRYFELEGRRYCHLIDPRHGRPAGATQSLSILIPPGPQAGMVSDAASKPLFIAGENWPKLAQNMGLAQVLRVDDQGRVEISPAMKARLRFETPDLKIRETHER</sequence>
<dbReference type="AlphaFoldDB" id="A0A6S6XTN5"/>
<dbReference type="PANTHER" id="PTHR30040">
    <property type="entry name" value="THIAMINE BIOSYNTHESIS LIPOPROTEIN APBE"/>
    <property type="match status" value="1"/>
</dbReference>
<evidence type="ECO:0000313" key="13">
    <source>
        <dbReference type="Proteomes" id="UP000515733"/>
    </source>
</evidence>
<dbReference type="GO" id="GO:0016740">
    <property type="term" value="F:transferase activity"/>
    <property type="evidence" value="ECO:0007669"/>
    <property type="project" value="UniProtKB-UniRule"/>
</dbReference>
<comment type="cofactor">
    <cofactor evidence="11">
        <name>Mg(2+)</name>
        <dbReference type="ChEBI" id="CHEBI:18420"/>
    </cofactor>
    <cofactor evidence="11">
        <name>Mn(2+)</name>
        <dbReference type="ChEBI" id="CHEBI:29035"/>
    </cofactor>
    <text evidence="11">Magnesium. Can also use manganese.</text>
</comment>
<dbReference type="PANTHER" id="PTHR30040:SF2">
    <property type="entry name" value="FAD:PROTEIN FMN TRANSFERASE"/>
    <property type="match status" value="1"/>
</dbReference>
<keyword evidence="7 10" id="KW-0460">Magnesium</keyword>
<comment type="similarity">
    <text evidence="10">Belongs to the ApbE family.</text>
</comment>
<reference evidence="12 13" key="1">
    <citation type="submission" date="2020-03" db="EMBL/GenBank/DDBJ databases">
        <authorList>
            <consortium name="Genoscope - CEA"/>
            <person name="William W."/>
        </authorList>
    </citation>
    <scope>NUCLEOTIDE SEQUENCE [LARGE SCALE GENOMIC DNA]</scope>
    <source>
        <strain evidence="13">DSM 16959</strain>
    </source>
</reference>
<evidence type="ECO:0000256" key="9">
    <source>
        <dbReference type="ARBA" id="ARBA00048540"/>
    </source>
</evidence>
<dbReference type="EMBL" id="LR778301">
    <property type="protein sequence ID" value="CAB1367287.1"/>
    <property type="molecule type" value="Genomic_DNA"/>
</dbReference>
<protein>
    <recommendedName>
        <fullName evidence="2 10">FAD:protein FMN transferase</fullName>
        <ecNumber evidence="1 10">2.7.1.180</ecNumber>
    </recommendedName>
    <alternativeName>
        <fullName evidence="8 10">Flavin transferase</fullName>
    </alternativeName>
</protein>
<organism evidence="12 13">
    <name type="scientific">Denitratisoma oestradiolicum</name>
    <dbReference type="NCBI Taxonomy" id="311182"/>
    <lineage>
        <taxon>Bacteria</taxon>
        <taxon>Pseudomonadati</taxon>
        <taxon>Pseudomonadota</taxon>
        <taxon>Betaproteobacteria</taxon>
        <taxon>Nitrosomonadales</taxon>
        <taxon>Sterolibacteriaceae</taxon>
        <taxon>Denitratisoma</taxon>
    </lineage>
</organism>
<evidence type="ECO:0000313" key="12">
    <source>
        <dbReference type="EMBL" id="CAB1367287.1"/>
    </source>
</evidence>
<dbReference type="SUPFAM" id="SSF143631">
    <property type="entry name" value="ApbE-like"/>
    <property type="match status" value="1"/>
</dbReference>
<keyword evidence="3 10" id="KW-0285">Flavoprotein</keyword>
<gene>
    <name evidence="12" type="ORF">DENOEST_0115</name>
</gene>
<dbReference type="InterPro" id="IPR003374">
    <property type="entry name" value="ApbE-like_sf"/>
</dbReference>
<name>A0A6S6XTN5_9PROT</name>
<evidence type="ECO:0000256" key="8">
    <source>
        <dbReference type="ARBA" id="ARBA00031306"/>
    </source>
</evidence>
<evidence type="ECO:0000256" key="7">
    <source>
        <dbReference type="ARBA" id="ARBA00022842"/>
    </source>
</evidence>
<evidence type="ECO:0000256" key="10">
    <source>
        <dbReference type="PIRNR" id="PIRNR006268"/>
    </source>
</evidence>
<dbReference type="PIRSF" id="PIRSF006268">
    <property type="entry name" value="ApbE"/>
    <property type="match status" value="1"/>
</dbReference>